<evidence type="ECO:0000313" key="2">
    <source>
        <dbReference type="Proteomes" id="UP000012160"/>
    </source>
</evidence>
<dbReference type="AlphaFoldDB" id="M6UGQ5"/>
<organism evidence="1 2">
    <name type="scientific">Leptospira santarosai str. ZUN179</name>
    <dbReference type="NCBI Taxonomy" id="1049985"/>
    <lineage>
        <taxon>Bacteria</taxon>
        <taxon>Pseudomonadati</taxon>
        <taxon>Spirochaetota</taxon>
        <taxon>Spirochaetia</taxon>
        <taxon>Leptospirales</taxon>
        <taxon>Leptospiraceae</taxon>
        <taxon>Leptospira</taxon>
    </lineage>
</organism>
<dbReference type="Proteomes" id="UP000012160">
    <property type="component" value="Unassembled WGS sequence"/>
</dbReference>
<sequence length="80" mass="9858">MRFYRSAYSIIEFLKEAYINLEYYGITIYFDSVNFKFWIFSKILTWKKVVNYERLFPILIFEGRRNLDLLLYGDFVEKGK</sequence>
<name>M6UGQ5_9LEPT</name>
<comment type="caution">
    <text evidence="1">The sequence shown here is derived from an EMBL/GenBank/DDBJ whole genome shotgun (WGS) entry which is preliminary data.</text>
</comment>
<dbReference type="EMBL" id="AHOQ02000049">
    <property type="protein sequence ID" value="EMO43725.1"/>
    <property type="molecule type" value="Genomic_DNA"/>
</dbReference>
<evidence type="ECO:0000313" key="1">
    <source>
        <dbReference type="EMBL" id="EMO43725.1"/>
    </source>
</evidence>
<proteinExistence type="predicted"/>
<reference evidence="1 2" key="1">
    <citation type="submission" date="2013-01" db="EMBL/GenBank/DDBJ databases">
        <authorList>
            <person name="Harkins D.M."/>
            <person name="Durkin A.S."/>
            <person name="Brinkac L.M."/>
            <person name="Haft D.H."/>
            <person name="Selengut J.D."/>
            <person name="Sanka R."/>
            <person name="DePew J."/>
            <person name="Purushe J."/>
            <person name="Matthias M.A."/>
            <person name="Vinetz J.M."/>
            <person name="Sutton G.G."/>
            <person name="Nierman W.C."/>
            <person name="Fouts D.E."/>
        </authorList>
    </citation>
    <scope>NUCLEOTIDE SEQUENCE [LARGE SCALE GENOMIC DNA]</scope>
    <source>
        <strain evidence="1 2">ZUN179</strain>
    </source>
</reference>
<gene>
    <name evidence="1" type="ORF">LEP1GSC187_2472</name>
</gene>
<protein>
    <submittedName>
        <fullName evidence="1">Uncharacterized protein</fullName>
    </submittedName>
</protein>
<accession>M6UGQ5</accession>